<dbReference type="InterPro" id="IPR017853">
    <property type="entry name" value="GH"/>
</dbReference>
<feature type="domain" description="Beta-hexosaminidase bacterial type N-terminal" evidence="9">
    <location>
        <begin position="36"/>
        <end position="162"/>
    </location>
</feature>
<keyword evidence="4" id="KW-0378">Hydrolase</keyword>
<dbReference type="GO" id="GO:0030203">
    <property type="term" value="P:glycosaminoglycan metabolic process"/>
    <property type="evidence" value="ECO:0007669"/>
    <property type="project" value="TreeGrafter"/>
</dbReference>
<reference evidence="11 12" key="1">
    <citation type="submission" date="2016-12" db="EMBL/GenBank/DDBJ databases">
        <authorList>
            <person name="Song W.-J."/>
            <person name="Kurnit D.M."/>
        </authorList>
    </citation>
    <scope>NUCLEOTIDE SEQUENCE [LARGE SCALE GENOMIC DNA]</scope>
    <source>
        <strain evidence="11 12">HSG9</strain>
    </source>
</reference>
<dbReference type="Pfam" id="PF00728">
    <property type="entry name" value="Glyco_hydro_20"/>
    <property type="match status" value="1"/>
</dbReference>
<evidence type="ECO:0000259" key="10">
    <source>
        <dbReference type="Pfam" id="PF13290"/>
    </source>
</evidence>
<dbReference type="CDD" id="cd06563">
    <property type="entry name" value="GH20_chitobiase-like"/>
    <property type="match status" value="1"/>
</dbReference>
<organism evidence="11 12">
    <name type="scientific">Croceivirga radicis</name>
    <dbReference type="NCBI Taxonomy" id="1929488"/>
    <lineage>
        <taxon>Bacteria</taxon>
        <taxon>Pseudomonadati</taxon>
        <taxon>Bacteroidota</taxon>
        <taxon>Flavobacteriia</taxon>
        <taxon>Flavobacteriales</taxon>
        <taxon>Flavobacteriaceae</taxon>
        <taxon>Croceivirga</taxon>
    </lineage>
</organism>
<dbReference type="Pfam" id="PF13290">
    <property type="entry name" value="CHB_HEX_C_1"/>
    <property type="match status" value="1"/>
</dbReference>
<dbReference type="Gene3D" id="2.60.120.1190">
    <property type="match status" value="1"/>
</dbReference>
<dbReference type="PANTHER" id="PTHR22600:SF57">
    <property type="entry name" value="BETA-N-ACETYLHEXOSAMINIDASE"/>
    <property type="match status" value="1"/>
</dbReference>
<feature type="domain" description="GH29D-like beta-sandwich" evidence="10">
    <location>
        <begin position="560"/>
        <end position="614"/>
    </location>
</feature>
<dbReference type="InterPro" id="IPR015883">
    <property type="entry name" value="Glyco_hydro_20_cat"/>
</dbReference>
<dbReference type="EC" id="3.2.1.52" evidence="3"/>
<dbReference type="InterPro" id="IPR029018">
    <property type="entry name" value="Hex-like_dom2"/>
</dbReference>
<accession>A0A1V6LSH6</accession>
<feature type="signal peptide" evidence="7">
    <location>
        <begin position="1"/>
        <end position="22"/>
    </location>
</feature>
<dbReference type="AlphaFoldDB" id="A0A1V6LSH6"/>
<feature type="active site" description="Proton donor" evidence="6">
    <location>
        <position position="346"/>
    </location>
</feature>
<keyword evidence="12" id="KW-1185">Reference proteome</keyword>
<dbReference type="SUPFAM" id="SSF55545">
    <property type="entry name" value="beta-N-acetylhexosaminidase-like domain"/>
    <property type="match status" value="1"/>
</dbReference>
<keyword evidence="7" id="KW-0732">Signal</keyword>
<dbReference type="GO" id="GO:0016020">
    <property type="term" value="C:membrane"/>
    <property type="evidence" value="ECO:0007669"/>
    <property type="project" value="TreeGrafter"/>
</dbReference>
<evidence type="ECO:0000256" key="5">
    <source>
        <dbReference type="ARBA" id="ARBA00023295"/>
    </source>
</evidence>
<evidence type="ECO:0000313" key="11">
    <source>
        <dbReference type="EMBL" id="OQD43122.1"/>
    </source>
</evidence>
<evidence type="ECO:0000259" key="8">
    <source>
        <dbReference type="Pfam" id="PF00728"/>
    </source>
</evidence>
<dbReference type="Proteomes" id="UP000191680">
    <property type="component" value="Unassembled WGS sequence"/>
</dbReference>
<dbReference type="Pfam" id="PF02838">
    <property type="entry name" value="Glyco_hydro_20b"/>
    <property type="match status" value="1"/>
</dbReference>
<dbReference type="RefSeq" id="WP_080318899.1">
    <property type="nucleotide sequence ID" value="NZ_MTBC01000004.1"/>
</dbReference>
<protein>
    <recommendedName>
        <fullName evidence="3">beta-N-acetylhexosaminidase</fullName>
        <ecNumber evidence="3">3.2.1.52</ecNumber>
    </recommendedName>
</protein>
<evidence type="ECO:0000259" key="9">
    <source>
        <dbReference type="Pfam" id="PF02838"/>
    </source>
</evidence>
<dbReference type="SUPFAM" id="SSF51445">
    <property type="entry name" value="(Trans)glycosidases"/>
    <property type="match status" value="1"/>
</dbReference>
<keyword evidence="5" id="KW-0326">Glycosidase</keyword>
<dbReference type="InterPro" id="IPR015882">
    <property type="entry name" value="HEX_bac_N"/>
</dbReference>
<dbReference type="PROSITE" id="PS51257">
    <property type="entry name" value="PROKAR_LIPOPROTEIN"/>
    <property type="match status" value="1"/>
</dbReference>
<sequence>MKTNQPKAGIMLLIAMSIALFSCNTNNTSSVSKEDIALIPQPNSVVMNKGGFVLNKNTQWVVSKHLSEQNLYLEIKEKIQNSNAVLADVKEVSEGNYIVFVLNKSLDPEAYVLEVLEDKITVEAASKLGFSHAQQTLKQVIGKEYFTSSSQEFTIPLVRIEDKPRYQWRGVMLDVSRHFFDKSYLLKTIDRLAFLKMNTLHLHLVDDQGWRMEIKQYPRLTAVGGYRVDQEEKHWNARTPNSPTDKATFGGFYTQEELKEVVAYAAKYGIQVIPEIEMPAHVMSAIAAYPELACFDQEIGVPSGGVWPITDIYCAGKESTFEFLENVLTEVMTVFPSKYIHIGGDEATKTNWAKCPHCRKRIAEEGLQDVAELQSYFIKRIETFLDSKAKTLIGWDEILEGGLAPKATVMSWRGIQGGWEASKQGHDVIMTPESHVYLNFYQGDQDREPQAFGGYTPLEKVYDFDPVVDSMSVEQKKHVLGAQGNLWSEYIETEAISEYMLYPRLVALSEALWSSGKQKNYVAFTSRLVPLLESLDAMGINYAESVYNVSASTETDFESKSINIDLKTDFPEATIYYALGNEALTESSKVYDSTLHFKASDSLKAVVFVDGKKKGVALKTYIDFHKGFGSKLAMSPNPHKNYQGEGASTLMDIRKGSKNFGDGKWLGWYNKEVTLTMELPIAENISSVVVNALENQGADIYFPNKIQVSTSMDGVHFTKKVSVERPEVANGDAAIEGFKLAFEPHEAKIIKIEISPIKKSSKGRGTFIFVDEILVK</sequence>
<dbReference type="Gene3D" id="3.30.379.10">
    <property type="entry name" value="Chitobiase/beta-hexosaminidase domain 2-like"/>
    <property type="match status" value="1"/>
</dbReference>
<evidence type="ECO:0000313" key="12">
    <source>
        <dbReference type="Proteomes" id="UP000191680"/>
    </source>
</evidence>
<comment type="similarity">
    <text evidence="2">Belongs to the glycosyl hydrolase 20 family.</text>
</comment>
<evidence type="ECO:0000256" key="3">
    <source>
        <dbReference type="ARBA" id="ARBA00012663"/>
    </source>
</evidence>
<gene>
    <name evidence="11" type="ORF">BUL40_08525</name>
</gene>
<evidence type="ECO:0000256" key="1">
    <source>
        <dbReference type="ARBA" id="ARBA00001231"/>
    </source>
</evidence>
<comment type="catalytic activity">
    <reaction evidence="1">
        <text>Hydrolysis of terminal non-reducing N-acetyl-D-hexosamine residues in N-acetyl-beta-D-hexosaminides.</text>
        <dbReference type="EC" id="3.2.1.52"/>
    </reaction>
</comment>
<dbReference type="Gene3D" id="3.20.20.80">
    <property type="entry name" value="Glycosidases"/>
    <property type="match status" value="1"/>
</dbReference>
<dbReference type="PANTHER" id="PTHR22600">
    <property type="entry name" value="BETA-HEXOSAMINIDASE"/>
    <property type="match status" value="1"/>
</dbReference>
<dbReference type="GO" id="GO:0004563">
    <property type="term" value="F:beta-N-acetylhexosaminidase activity"/>
    <property type="evidence" value="ECO:0007669"/>
    <property type="project" value="UniProtKB-EC"/>
</dbReference>
<dbReference type="InterPro" id="IPR025705">
    <property type="entry name" value="Beta_hexosaminidase_sua/sub"/>
</dbReference>
<dbReference type="PRINTS" id="PR00738">
    <property type="entry name" value="GLHYDRLASE20"/>
</dbReference>
<dbReference type="OrthoDB" id="9763537at2"/>
<evidence type="ECO:0000256" key="6">
    <source>
        <dbReference type="PIRSR" id="PIRSR625705-1"/>
    </source>
</evidence>
<feature type="chain" id="PRO_5012121901" description="beta-N-acetylhexosaminidase" evidence="7">
    <location>
        <begin position="23"/>
        <end position="776"/>
    </location>
</feature>
<comment type="caution">
    <text evidence="11">The sequence shown here is derived from an EMBL/GenBank/DDBJ whole genome shotgun (WGS) entry which is preliminary data.</text>
</comment>
<evidence type="ECO:0000256" key="2">
    <source>
        <dbReference type="ARBA" id="ARBA00006285"/>
    </source>
</evidence>
<evidence type="ECO:0000256" key="7">
    <source>
        <dbReference type="SAM" id="SignalP"/>
    </source>
</evidence>
<dbReference type="EMBL" id="MTBC01000004">
    <property type="protein sequence ID" value="OQD43122.1"/>
    <property type="molecule type" value="Genomic_DNA"/>
</dbReference>
<dbReference type="GO" id="GO:0005975">
    <property type="term" value="P:carbohydrate metabolic process"/>
    <property type="evidence" value="ECO:0007669"/>
    <property type="project" value="InterPro"/>
</dbReference>
<evidence type="ECO:0000256" key="4">
    <source>
        <dbReference type="ARBA" id="ARBA00022801"/>
    </source>
</evidence>
<name>A0A1V6LSH6_9FLAO</name>
<proteinExistence type="inferred from homology"/>
<dbReference type="InterPro" id="IPR059177">
    <property type="entry name" value="GH29D-like_dom"/>
</dbReference>
<feature type="domain" description="Glycoside hydrolase family 20 catalytic" evidence="8">
    <location>
        <begin position="166"/>
        <end position="515"/>
    </location>
</feature>